<sequence length="101" mass="11194">MISSRVLCYTYDLKDQLLTATQGSGEKASTSSYTGITSVTNGNGKVTSYSYDQLFNLVERMTSLGDKETYTYNVNNQLEKVTKSDGKTISCISFRNISTLF</sequence>
<gene>
    <name evidence="1" type="ORF">GEZ89_04020</name>
</gene>
<comment type="caution">
    <text evidence="1">The sequence shown here is derived from an EMBL/GenBank/DDBJ whole genome shotgun (WGS) entry which is preliminary data.</text>
</comment>
<evidence type="ECO:0000313" key="2">
    <source>
        <dbReference type="Proteomes" id="UP000467560"/>
    </source>
</evidence>
<dbReference type="InterPro" id="IPR031325">
    <property type="entry name" value="RHS_repeat"/>
</dbReference>
<dbReference type="EMBL" id="WIJK01000008">
    <property type="protein sequence ID" value="MQQ52141.1"/>
    <property type="molecule type" value="Genomic_DNA"/>
</dbReference>
<reference evidence="1 2" key="1">
    <citation type="submission" date="2019-10" db="EMBL/GenBank/DDBJ databases">
        <title>Streptococcus mitis of the oral and urogenital tracts.</title>
        <authorList>
            <person name="Price T."/>
            <person name="Mores C.R."/>
            <person name="Putonti C."/>
            <person name="Wolfe A.J."/>
        </authorList>
    </citation>
    <scope>NUCLEOTIDE SEQUENCE [LARGE SCALE GENOMIC DNA]</scope>
    <source>
        <strain evidence="1 2">SM16</strain>
    </source>
</reference>
<dbReference type="Pfam" id="PF05593">
    <property type="entry name" value="RHS_repeat"/>
    <property type="match status" value="1"/>
</dbReference>
<organism evidence="1 2">
    <name type="scientific">Streptococcus mitis</name>
    <dbReference type="NCBI Taxonomy" id="28037"/>
    <lineage>
        <taxon>Bacteria</taxon>
        <taxon>Bacillati</taxon>
        <taxon>Bacillota</taxon>
        <taxon>Bacilli</taxon>
        <taxon>Lactobacillales</taxon>
        <taxon>Streptococcaceae</taxon>
        <taxon>Streptococcus</taxon>
        <taxon>Streptococcus mitis group</taxon>
    </lineage>
</organism>
<dbReference type="InterPro" id="IPR006530">
    <property type="entry name" value="YD"/>
</dbReference>
<name>A0A7X1RN75_STRMT</name>
<dbReference type="Proteomes" id="UP000467560">
    <property type="component" value="Unassembled WGS sequence"/>
</dbReference>
<proteinExistence type="predicted"/>
<accession>A0A7X1RN75</accession>
<dbReference type="AlphaFoldDB" id="A0A7X1RN75"/>
<dbReference type="NCBIfam" id="TIGR01643">
    <property type="entry name" value="YD_repeat_2x"/>
    <property type="match status" value="1"/>
</dbReference>
<dbReference type="Gene3D" id="2.180.10.10">
    <property type="entry name" value="RHS repeat-associated core"/>
    <property type="match status" value="1"/>
</dbReference>
<protein>
    <submittedName>
        <fullName evidence="1">Uncharacterized protein</fullName>
    </submittedName>
</protein>
<evidence type="ECO:0000313" key="1">
    <source>
        <dbReference type="EMBL" id="MQQ52141.1"/>
    </source>
</evidence>